<dbReference type="RefSeq" id="WP_184087319.1">
    <property type="nucleotide sequence ID" value="NZ_JACIJF010000005.1"/>
</dbReference>
<dbReference type="AlphaFoldDB" id="A0A840YC47"/>
<reference evidence="2 3" key="1">
    <citation type="submission" date="2020-08" db="EMBL/GenBank/DDBJ databases">
        <title>Genomic Encyclopedia of Type Strains, Phase IV (KMG-IV): sequencing the most valuable type-strain genomes for metagenomic binning, comparative biology and taxonomic classification.</title>
        <authorList>
            <person name="Goeker M."/>
        </authorList>
    </citation>
    <scope>NUCLEOTIDE SEQUENCE [LARGE SCALE GENOMIC DNA]</scope>
    <source>
        <strain evidence="2 3">DSM 26736</strain>
    </source>
</reference>
<evidence type="ECO:0000313" key="3">
    <source>
        <dbReference type="Proteomes" id="UP000527143"/>
    </source>
</evidence>
<proteinExistence type="predicted"/>
<sequence length="793" mass="83432">MTAATLLPRLLRSCAGAALILAPLMSSPTQAADPAPFDLPGPGLHITVTRSGVTLPIGQVPDLEAGDKLVIRADLPEDQRIRFLLVSAFLSGATNPPPNKWIESAETWKRKDKDRLLSLTVPEGAKQMVLFLVPETGGAASTIGDAVKGKPGEFVRATQSINQASLDRSRLNAFIAAIRAQENSHPEFLKNLAPVLARSLAIKLNADCLAKVVEFQAACLLEDRETLVLADVHSSSVAETLAGAPTDLALQLSYTREGGFGYYSPYIAVVRDIARVFGAFSSPQFNYLPALSLRDGERVSLVLNSAPSFAKPKSVLVASMPAIGTDSPPRLRAVGDAPMCGANSNLVLPVEGAPLIYSTDYARNMVLRVGATDVPVQARAERGGYVFAQPLNQSGLGGTVEGRLQGFWGYQPFAGPSFTLQFPTGEAWKTGADATSLVTGRDNKLILTGSAPSCVSSVTMRVGDGTPQPVAYTTAGDKGLALTLPLKDARSGDVTLEIRQIGQAEPAAVTLRAYRQASKVSELTVHAGDRAAQLTGQRLDQVAAIQLGGLSLKPDGLTRDGDIDRLQLVGEGEPLKPGDLTARVSLSDGRTLSLPVTVRAPRIGITLLDKSVQAKDAAARQRLTAPADTLLPDSARLIFSVRASGGSLSRNDALEIAGPSGQPLRLVAGPNLQLQGQDVLVATLDPAALGPSGFGALRVRLVRDGEVSDWQPLTTLARLPKVDGVECKREACTLSGESLFLIESIAATPAFEKPVSVPQGYTGGVVKVPVPQGGKLYLKLRDAPDQVVVLNAG</sequence>
<keyword evidence="3" id="KW-1185">Reference proteome</keyword>
<keyword evidence="1" id="KW-0732">Signal</keyword>
<protein>
    <submittedName>
        <fullName evidence="2">Uncharacterized protein</fullName>
    </submittedName>
</protein>
<accession>A0A840YC47</accession>
<evidence type="ECO:0000256" key="1">
    <source>
        <dbReference type="SAM" id="SignalP"/>
    </source>
</evidence>
<feature type="chain" id="PRO_5032795835" evidence="1">
    <location>
        <begin position="32"/>
        <end position="793"/>
    </location>
</feature>
<feature type="signal peptide" evidence="1">
    <location>
        <begin position="1"/>
        <end position="31"/>
    </location>
</feature>
<evidence type="ECO:0000313" key="2">
    <source>
        <dbReference type="EMBL" id="MBB5710937.1"/>
    </source>
</evidence>
<name>A0A840YC47_9SPHN</name>
<organism evidence="2 3">
    <name type="scientific">Sphingomonas xinjiangensis</name>
    <dbReference type="NCBI Taxonomy" id="643568"/>
    <lineage>
        <taxon>Bacteria</taxon>
        <taxon>Pseudomonadati</taxon>
        <taxon>Pseudomonadota</taxon>
        <taxon>Alphaproteobacteria</taxon>
        <taxon>Sphingomonadales</taxon>
        <taxon>Sphingomonadaceae</taxon>
        <taxon>Sphingomonas</taxon>
    </lineage>
</organism>
<gene>
    <name evidence="2" type="ORF">FHT02_002177</name>
</gene>
<dbReference type="EMBL" id="JACIJF010000005">
    <property type="protein sequence ID" value="MBB5710937.1"/>
    <property type="molecule type" value="Genomic_DNA"/>
</dbReference>
<comment type="caution">
    <text evidence="2">The sequence shown here is derived from an EMBL/GenBank/DDBJ whole genome shotgun (WGS) entry which is preliminary data.</text>
</comment>
<dbReference type="Proteomes" id="UP000527143">
    <property type="component" value="Unassembled WGS sequence"/>
</dbReference>